<dbReference type="Proteomes" id="UP000006055">
    <property type="component" value="Chromosome"/>
</dbReference>
<organism evidence="1 2">
    <name type="scientific">Desulfomonile tiedjei (strain ATCC 49306 / DSM 6799 / DCB-1)</name>
    <dbReference type="NCBI Taxonomy" id="706587"/>
    <lineage>
        <taxon>Bacteria</taxon>
        <taxon>Pseudomonadati</taxon>
        <taxon>Thermodesulfobacteriota</taxon>
        <taxon>Desulfomonilia</taxon>
        <taxon>Desulfomonilales</taxon>
        <taxon>Desulfomonilaceae</taxon>
        <taxon>Desulfomonile</taxon>
    </lineage>
</organism>
<dbReference type="AlphaFoldDB" id="I4CBZ2"/>
<dbReference type="RefSeq" id="WP_014812198.1">
    <property type="nucleotide sequence ID" value="NC_018025.1"/>
</dbReference>
<proteinExistence type="predicted"/>
<gene>
    <name evidence="1" type="ordered locus">Desti_4451</name>
</gene>
<protein>
    <submittedName>
        <fullName evidence="1">Uncharacterized protein</fullName>
    </submittedName>
</protein>
<dbReference type="EMBL" id="CP003360">
    <property type="protein sequence ID" value="AFM27083.1"/>
    <property type="molecule type" value="Genomic_DNA"/>
</dbReference>
<dbReference type="KEGG" id="dti:Desti_4451"/>
<keyword evidence="2" id="KW-1185">Reference proteome</keyword>
<sequence length="108" mass="12178">MAGCKSCSGRSHLAGPRQPRAVEKLGNCELSSNPRYPRIFVGKQAIYSDENTQLIVTVISDESDEKQDKFTLKLTTILKDLLENYSDGDQFQIDQIAGEHRWKLHALI</sequence>
<evidence type="ECO:0000313" key="1">
    <source>
        <dbReference type="EMBL" id="AFM27083.1"/>
    </source>
</evidence>
<reference evidence="2" key="1">
    <citation type="submission" date="2012-06" db="EMBL/GenBank/DDBJ databases">
        <title>Complete sequence of chromosome of Desulfomonile tiedjei DSM 6799.</title>
        <authorList>
            <person name="Lucas S."/>
            <person name="Copeland A."/>
            <person name="Lapidus A."/>
            <person name="Glavina del Rio T."/>
            <person name="Dalin E."/>
            <person name="Tice H."/>
            <person name="Bruce D."/>
            <person name="Goodwin L."/>
            <person name="Pitluck S."/>
            <person name="Peters L."/>
            <person name="Ovchinnikova G."/>
            <person name="Zeytun A."/>
            <person name="Lu M."/>
            <person name="Kyrpides N."/>
            <person name="Mavromatis K."/>
            <person name="Ivanova N."/>
            <person name="Brettin T."/>
            <person name="Detter J.C."/>
            <person name="Han C."/>
            <person name="Larimer F."/>
            <person name="Land M."/>
            <person name="Hauser L."/>
            <person name="Markowitz V."/>
            <person name="Cheng J.-F."/>
            <person name="Hugenholtz P."/>
            <person name="Woyke T."/>
            <person name="Wu D."/>
            <person name="Spring S."/>
            <person name="Schroeder M."/>
            <person name="Brambilla E."/>
            <person name="Klenk H.-P."/>
            <person name="Eisen J.A."/>
        </authorList>
    </citation>
    <scope>NUCLEOTIDE SEQUENCE [LARGE SCALE GENOMIC DNA]</scope>
    <source>
        <strain evidence="2">ATCC 49306 / DSM 6799 / DCB-1</strain>
    </source>
</reference>
<name>I4CBZ2_DESTA</name>
<evidence type="ECO:0000313" key="2">
    <source>
        <dbReference type="Proteomes" id="UP000006055"/>
    </source>
</evidence>
<dbReference type="HOGENOM" id="CLU_2192808_0_0_7"/>
<accession>I4CBZ2</accession>
<dbReference type="STRING" id="706587.Desti_4451"/>